<dbReference type="EMBL" id="KI670566">
    <property type="protein sequence ID" value="ETL49541.1"/>
    <property type="molecule type" value="Genomic_DNA"/>
</dbReference>
<evidence type="ECO:0000313" key="2">
    <source>
        <dbReference type="EMBL" id="ETL49541.1"/>
    </source>
</evidence>
<evidence type="ECO:0000313" key="3">
    <source>
        <dbReference type="Proteomes" id="UP000053864"/>
    </source>
</evidence>
<dbReference type="PANTHER" id="PTHR37069:SF2">
    <property type="entry name" value="PIGGYBAC TRANSPOSABLE ELEMENT-DERIVED PROTEIN DOMAIN-CONTAINING PROTEIN"/>
    <property type="match status" value="1"/>
</dbReference>
<organism evidence="1">
    <name type="scientific">Phytophthora nicotianae</name>
    <name type="common">Potato buckeye rot agent</name>
    <name type="synonym">Phytophthora parasitica</name>
    <dbReference type="NCBI Taxonomy" id="4792"/>
    <lineage>
        <taxon>Eukaryota</taxon>
        <taxon>Sar</taxon>
        <taxon>Stramenopiles</taxon>
        <taxon>Oomycota</taxon>
        <taxon>Peronosporomycetes</taxon>
        <taxon>Peronosporales</taxon>
        <taxon>Peronosporaceae</taxon>
        <taxon>Phytophthora</taxon>
    </lineage>
</organism>
<protein>
    <submittedName>
        <fullName evidence="1">Uncharacterized protein</fullName>
    </submittedName>
</protein>
<gene>
    <name evidence="1" type="ORF">L915_01007</name>
    <name evidence="2" type="ORF">L916_00989</name>
</gene>
<dbReference type="Proteomes" id="UP000053864">
    <property type="component" value="Unassembled WGS sequence"/>
</dbReference>
<sequence length="83" mass="9628">MSDNGWSDLVTESPYDYLMEPCESRTIGSMTEYYPNLYFGEWGPTPKAMEAAATPSGSFFYFMQLEFWESIPIECNSYFTEKI</sequence>
<proteinExistence type="predicted"/>
<dbReference type="Proteomes" id="UP000053236">
    <property type="component" value="Unassembled WGS sequence"/>
</dbReference>
<accession>W2HNM1</accession>
<reference evidence="2 3" key="2">
    <citation type="submission" date="2013-11" db="EMBL/GenBank/DDBJ databases">
        <title>The Genome Sequence of Phytophthora parasitica CJ05E6.</title>
        <authorList>
            <consortium name="The Broad Institute Genomics Platform"/>
            <person name="Russ C."/>
            <person name="Tyler B."/>
            <person name="Panabieres F."/>
            <person name="Shan W."/>
            <person name="Tripathy S."/>
            <person name="Grunwald N."/>
            <person name="Machado M."/>
            <person name="Johnson C.S."/>
            <person name="Arredondo F."/>
            <person name="Hong C."/>
            <person name="Coffey M."/>
            <person name="Young S.K."/>
            <person name="Zeng Q."/>
            <person name="Gargeya S."/>
            <person name="Fitzgerald M."/>
            <person name="Abouelleil A."/>
            <person name="Alvarado L."/>
            <person name="Chapman S.B."/>
            <person name="Gainer-Dewar J."/>
            <person name="Goldberg J."/>
            <person name="Griggs A."/>
            <person name="Gujja S."/>
            <person name="Hansen M."/>
            <person name="Howarth C."/>
            <person name="Imamovic A."/>
            <person name="Ireland A."/>
            <person name="Larimer J."/>
            <person name="McCowan C."/>
            <person name="Murphy C."/>
            <person name="Pearson M."/>
            <person name="Poon T.W."/>
            <person name="Priest M."/>
            <person name="Roberts A."/>
            <person name="Saif S."/>
            <person name="Shea T."/>
            <person name="Sykes S."/>
            <person name="Wortman J."/>
            <person name="Nusbaum C."/>
            <person name="Birren B."/>
        </authorList>
    </citation>
    <scope>NUCLEOTIDE SEQUENCE [LARGE SCALE GENOMIC DNA]</scope>
    <source>
        <strain evidence="2 3">CJ05E6</strain>
    </source>
</reference>
<dbReference type="AlphaFoldDB" id="W2HNM1"/>
<reference evidence="1" key="1">
    <citation type="submission" date="2013-11" db="EMBL/GenBank/DDBJ databases">
        <title>The Genome Sequence of Phytophthora parasitica CJ02B3.</title>
        <authorList>
            <consortium name="The Broad Institute Genomics Platform"/>
            <person name="Russ C."/>
            <person name="Tyler B."/>
            <person name="Panabieres F."/>
            <person name="Shan W."/>
            <person name="Tripathy S."/>
            <person name="Grunwald N."/>
            <person name="Machado M."/>
            <person name="Johnson C.S."/>
            <person name="Arredondo F."/>
            <person name="Hong C."/>
            <person name="Coffey M."/>
            <person name="Young S.K."/>
            <person name="Zeng Q."/>
            <person name="Gargeya S."/>
            <person name="Fitzgerald M."/>
            <person name="Abouelleil A."/>
            <person name="Alvarado L."/>
            <person name="Chapman S.B."/>
            <person name="Gainer-Dewar J."/>
            <person name="Goldberg J."/>
            <person name="Griggs A."/>
            <person name="Gujja S."/>
            <person name="Hansen M."/>
            <person name="Howarth C."/>
            <person name="Imamovic A."/>
            <person name="Ireland A."/>
            <person name="Larimer J."/>
            <person name="McCowan C."/>
            <person name="Murphy C."/>
            <person name="Pearson M."/>
            <person name="Poon T.W."/>
            <person name="Priest M."/>
            <person name="Roberts A."/>
            <person name="Saif S."/>
            <person name="Shea T."/>
            <person name="Sykes S."/>
            <person name="Wortman J."/>
            <person name="Nusbaum C."/>
            <person name="Birren B."/>
        </authorList>
    </citation>
    <scope>NUCLEOTIDE SEQUENCE [LARGE SCALE GENOMIC DNA]</scope>
    <source>
        <strain evidence="1">CJ02B3</strain>
    </source>
</reference>
<dbReference type="PANTHER" id="PTHR37069">
    <property type="entry name" value="DDE_TNP_1_7 DOMAIN-CONTAINING PROTEIN"/>
    <property type="match status" value="1"/>
</dbReference>
<evidence type="ECO:0000313" key="1">
    <source>
        <dbReference type="EMBL" id="ETK96165.1"/>
    </source>
</evidence>
<dbReference type="EMBL" id="KI684096">
    <property type="protein sequence ID" value="ETK96165.1"/>
    <property type="molecule type" value="Genomic_DNA"/>
</dbReference>
<name>W2HNM1_PHYNI</name>